<gene>
    <name evidence="1" type="ORF">S03H2_09860</name>
</gene>
<protein>
    <submittedName>
        <fullName evidence="1">Uncharacterized protein</fullName>
    </submittedName>
</protein>
<dbReference type="AlphaFoldDB" id="X1E116"/>
<evidence type="ECO:0000313" key="1">
    <source>
        <dbReference type="EMBL" id="GAH26946.1"/>
    </source>
</evidence>
<proteinExistence type="predicted"/>
<comment type="caution">
    <text evidence="1">The sequence shown here is derived from an EMBL/GenBank/DDBJ whole genome shotgun (WGS) entry which is preliminary data.</text>
</comment>
<name>X1E116_9ZZZZ</name>
<dbReference type="EMBL" id="BARU01005115">
    <property type="protein sequence ID" value="GAH26946.1"/>
    <property type="molecule type" value="Genomic_DNA"/>
</dbReference>
<reference evidence="1" key="1">
    <citation type="journal article" date="2014" name="Front. Microbiol.">
        <title>High frequency of phylogenetically diverse reductive dehalogenase-homologous genes in deep subseafloor sedimentary metagenomes.</title>
        <authorList>
            <person name="Kawai M."/>
            <person name="Futagami T."/>
            <person name="Toyoda A."/>
            <person name="Takaki Y."/>
            <person name="Nishi S."/>
            <person name="Hori S."/>
            <person name="Arai W."/>
            <person name="Tsubouchi T."/>
            <person name="Morono Y."/>
            <person name="Uchiyama I."/>
            <person name="Ito T."/>
            <person name="Fujiyama A."/>
            <person name="Inagaki F."/>
            <person name="Takami H."/>
        </authorList>
    </citation>
    <scope>NUCLEOTIDE SEQUENCE</scope>
    <source>
        <strain evidence="1">Expedition CK06-06</strain>
    </source>
</reference>
<sequence length="86" mass="10240">MSYRKCEWCGQYLRDYTFKCPSCGENNANSTAKDDLIINLMNKDELILRIMNLARGDKPLQNLKKMTRQNLRSLYLEMKKDKKRCE</sequence>
<organism evidence="1">
    <name type="scientific">marine sediment metagenome</name>
    <dbReference type="NCBI Taxonomy" id="412755"/>
    <lineage>
        <taxon>unclassified sequences</taxon>
        <taxon>metagenomes</taxon>
        <taxon>ecological metagenomes</taxon>
    </lineage>
</organism>
<accession>X1E116</accession>